<dbReference type="FunCoup" id="W2S235">
    <property type="interactions" value="91"/>
</dbReference>
<dbReference type="InterPro" id="IPR023168">
    <property type="entry name" value="GatB_Yqey_C_2"/>
</dbReference>
<dbReference type="STRING" id="1220924.W2S235"/>
<feature type="compositionally biased region" description="Basic and acidic residues" evidence="2">
    <location>
        <begin position="149"/>
        <end position="164"/>
    </location>
</feature>
<feature type="region of interest" description="Disordered" evidence="2">
    <location>
        <begin position="149"/>
        <end position="176"/>
    </location>
</feature>
<evidence type="ECO:0000256" key="1">
    <source>
        <dbReference type="RuleBase" id="RU365099"/>
    </source>
</evidence>
<dbReference type="GO" id="GO:0016884">
    <property type="term" value="F:carbon-nitrogen ligase activity, with glutamine as amido-N-donor"/>
    <property type="evidence" value="ECO:0007669"/>
    <property type="project" value="UniProtKB-UniRule"/>
</dbReference>
<dbReference type="EMBL" id="KB822718">
    <property type="protein sequence ID" value="ETN42645.1"/>
    <property type="molecule type" value="Genomic_DNA"/>
</dbReference>
<comment type="subcellular location">
    <subcellularLocation>
        <location evidence="1">Mitochondrion</location>
    </subcellularLocation>
</comment>
<dbReference type="InterPro" id="IPR019004">
    <property type="entry name" value="YqeY/Aim41"/>
</dbReference>
<protein>
    <recommendedName>
        <fullName evidence="1">Altered inheritance of mitochondria protein 41</fullName>
    </recommendedName>
</protein>
<dbReference type="RefSeq" id="XP_008714381.1">
    <property type="nucleotide sequence ID" value="XM_008716159.1"/>
</dbReference>
<dbReference type="PANTHER" id="PTHR28055">
    <property type="entry name" value="ALTERED INHERITANCE OF MITOCHONDRIA PROTEIN 41, MITOCHONDRIAL"/>
    <property type="match status" value="1"/>
</dbReference>
<name>W2S235_CYPE1</name>
<evidence type="ECO:0000313" key="3">
    <source>
        <dbReference type="EMBL" id="ETN42645.1"/>
    </source>
</evidence>
<dbReference type="Gene3D" id="1.10.10.410">
    <property type="match status" value="1"/>
</dbReference>
<gene>
    <name evidence="1" type="primary">AIM41</name>
    <name evidence="3" type="ORF">HMPREF1541_01802</name>
</gene>
<dbReference type="Gene3D" id="1.10.1510.10">
    <property type="entry name" value="Uncharacterised protein YqeY/AIM41 PF09424, N-terminal domain"/>
    <property type="match status" value="1"/>
</dbReference>
<keyword evidence="4" id="KW-1185">Reference proteome</keyword>
<evidence type="ECO:0000256" key="2">
    <source>
        <dbReference type="SAM" id="MobiDB-lite"/>
    </source>
</evidence>
<dbReference type="InterPro" id="IPR042184">
    <property type="entry name" value="YqeY/Aim41_N"/>
</dbReference>
<dbReference type="GO" id="GO:0005739">
    <property type="term" value="C:mitochondrion"/>
    <property type="evidence" value="ECO:0007669"/>
    <property type="project" value="UniProtKB-SubCell"/>
</dbReference>
<dbReference type="eggNOG" id="ENOG502SDB7">
    <property type="taxonomic scope" value="Eukaryota"/>
</dbReference>
<dbReference type="Proteomes" id="UP000030752">
    <property type="component" value="Unassembled WGS sequence"/>
</dbReference>
<dbReference type="SUPFAM" id="SSF89095">
    <property type="entry name" value="GatB/YqeY motif"/>
    <property type="match status" value="1"/>
</dbReference>
<organism evidence="3 4">
    <name type="scientific">Cyphellophora europaea (strain CBS 101466)</name>
    <name type="common">Phialophora europaea</name>
    <dbReference type="NCBI Taxonomy" id="1220924"/>
    <lineage>
        <taxon>Eukaryota</taxon>
        <taxon>Fungi</taxon>
        <taxon>Dikarya</taxon>
        <taxon>Ascomycota</taxon>
        <taxon>Pezizomycotina</taxon>
        <taxon>Eurotiomycetes</taxon>
        <taxon>Chaetothyriomycetidae</taxon>
        <taxon>Chaetothyriales</taxon>
        <taxon>Cyphellophoraceae</taxon>
        <taxon>Cyphellophora</taxon>
    </lineage>
</organism>
<dbReference type="OrthoDB" id="538640at2759"/>
<accession>W2S235</accession>
<dbReference type="InterPro" id="IPR003789">
    <property type="entry name" value="Asn/Gln_tRNA_amidoTrase-B-like"/>
</dbReference>
<comment type="similarity">
    <text evidence="1">Belongs to the AIM41 family.</text>
</comment>
<dbReference type="GeneID" id="19969141"/>
<evidence type="ECO:0000313" key="4">
    <source>
        <dbReference type="Proteomes" id="UP000030752"/>
    </source>
</evidence>
<keyword evidence="1" id="KW-0496">Mitochondrion</keyword>
<dbReference type="PANTHER" id="PTHR28055:SF1">
    <property type="entry name" value="ALTERED INHERITANCE OF MITOCHONDRIA PROTEIN 41, MITOCHONDRIAL"/>
    <property type="match status" value="1"/>
</dbReference>
<dbReference type="AlphaFoldDB" id="W2S235"/>
<dbReference type="VEuPathDB" id="FungiDB:HMPREF1541_01802"/>
<sequence>MASSALYASRALRSSTCTTCLRRYGLSSLRYSSTDAAPPLLAQIKKDLMAAMRAKDKARSNVLRGIISETTQMASGANPIKTDLQVLAMLKKRKSASQNAAKEAEEAKRPDLKEKQEQEIAILDEYAGSIALLSLEELEAAVKATVEKLGEDGKNQGRVMKELLRSGGPLDGKPVDKAQLAGVVKSSLSS</sequence>
<dbReference type="HOGENOM" id="CLU_079430_0_1_1"/>
<reference evidence="3 4" key="1">
    <citation type="submission" date="2013-03" db="EMBL/GenBank/DDBJ databases">
        <title>The Genome Sequence of Phialophora europaea CBS 101466.</title>
        <authorList>
            <consortium name="The Broad Institute Genomics Platform"/>
            <person name="Cuomo C."/>
            <person name="de Hoog S."/>
            <person name="Gorbushina A."/>
            <person name="Walker B."/>
            <person name="Young S.K."/>
            <person name="Zeng Q."/>
            <person name="Gargeya S."/>
            <person name="Fitzgerald M."/>
            <person name="Haas B."/>
            <person name="Abouelleil A."/>
            <person name="Allen A.W."/>
            <person name="Alvarado L."/>
            <person name="Arachchi H.M."/>
            <person name="Berlin A.M."/>
            <person name="Chapman S.B."/>
            <person name="Gainer-Dewar J."/>
            <person name="Goldberg J."/>
            <person name="Griggs A."/>
            <person name="Gujja S."/>
            <person name="Hansen M."/>
            <person name="Howarth C."/>
            <person name="Imamovic A."/>
            <person name="Ireland A."/>
            <person name="Larimer J."/>
            <person name="McCowan C."/>
            <person name="Murphy C."/>
            <person name="Pearson M."/>
            <person name="Poon T.W."/>
            <person name="Priest M."/>
            <person name="Roberts A."/>
            <person name="Saif S."/>
            <person name="Shea T."/>
            <person name="Sisk P."/>
            <person name="Sykes S."/>
            <person name="Wortman J."/>
            <person name="Nusbaum C."/>
            <person name="Birren B."/>
        </authorList>
    </citation>
    <scope>NUCLEOTIDE SEQUENCE [LARGE SCALE GENOMIC DNA]</scope>
    <source>
        <strain evidence="3 4">CBS 101466</strain>
    </source>
</reference>
<dbReference type="InParanoid" id="W2S235"/>
<proteinExistence type="inferred from homology"/>
<dbReference type="Pfam" id="PF09424">
    <property type="entry name" value="YqeY"/>
    <property type="match status" value="1"/>
</dbReference>